<sequence length="262" mass="29208">MKRLSPLLICYFILVFFVSFVNAGTDNNKEISTNESPNTLADTQSINHSSDKQDEGILVKTPKDKMNYAIGVNIANNLKYQGGDFDPALVMKGFNDVFNNEKLLLNDEDIRLSMSMYHTGLKRKQAKERALAADKNRKEGEDFLEKNKNKEGVITTPSGLQYRIIKAGKGKKPTDTDTVKCNYRGTLINGVEFDSSYRRGKPAEFKVSGVIPGWTEALKLMQAGSRWQIFVPSKLAYGERGASSLIGPNAALIFEIELIDIK</sequence>
<dbReference type="SUPFAM" id="SSF54534">
    <property type="entry name" value="FKBP-like"/>
    <property type="match status" value="1"/>
</dbReference>
<dbReference type="InterPro" id="IPR008104">
    <property type="entry name" value="INFPOTNTIATR"/>
</dbReference>
<keyword evidence="4 6" id="KW-0697">Rotamase</keyword>
<keyword evidence="5 6" id="KW-0413">Isomerase</keyword>
<dbReference type="EMBL" id="FR695876">
    <property type="protein sequence ID" value="CBX30535.1"/>
    <property type="molecule type" value="Genomic_DNA"/>
</dbReference>
<dbReference type="AlphaFoldDB" id="E1YIZ1"/>
<dbReference type="InterPro" id="IPR000774">
    <property type="entry name" value="PPIase_FKBP_N"/>
</dbReference>
<dbReference type="InterPro" id="IPR036944">
    <property type="entry name" value="PPIase_FKBP_N_sf"/>
</dbReference>
<dbReference type="InterPro" id="IPR001179">
    <property type="entry name" value="PPIase_FKBP_dom"/>
</dbReference>
<comment type="catalytic activity">
    <reaction evidence="1 6 7">
        <text>[protein]-peptidylproline (omega=180) = [protein]-peptidylproline (omega=0)</text>
        <dbReference type="Rhea" id="RHEA:16237"/>
        <dbReference type="Rhea" id="RHEA-COMP:10747"/>
        <dbReference type="Rhea" id="RHEA-COMP:10748"/>
        <dbReference type="ChEBI" id="CHEBI:83833"/>
        <dbReference type="ChEBI" id="CHEBI:83834"/>
        <dbReference type="EC" id="5.2.1.8"/>
    </reaction>
</comment>
<evidence type="ECO:0000256" key="9">
    <source>
        <dbReference type="SAM" id="SignalP"/>
    </source>
</evidence>
<feature type="compositionally biased region" description="Polar residues" evidence="8">
    <location>
        <begin position="28"/>
        <end position="48"/>
    </location>
</feature>
<dbReference type="GO" id="GO:0016020">
    <property type="term" value="C:membrane"/>
    <property type="evidence" value="ECO:0007669"/>
    <property type="project" value="InterPro"/>
</dbReference>
<dbReference type="PRINTS" id="PR01730">
    <property type="entry name" value="INFPOTNTIATR"/>
</dbReference>
<comment type="similarity">
    <text evidence="2 7">Belongs to the FKBP-type PPIase family.</text>
</comment>
<evidence type="ECO:0000256" key="1">
    <source>
        <dbReference type="ARBA" id="ARBA00000971"/>
    </source>
</evidence>
<dbReference type="Pfam" id="PF00254">
    <property type="entry name" value="FKBP_C"/>
    <property type="match status" value="1"/>
</dbReference>
<reference evidence="11" key="1">
    <citation type="journal article" date="2011" name="Environ. Microbiol.">
        <title>Genomic insights into the metabolic potential of the polycyclic aromatic hydrocarbon degrading sulfate-reducing Deltaproteobacterium N47.</title>
        <authorList>
            <person name="Bergmann F."/>
            <person name="Selesi D."/>
            <person name="Weinmaier T."/>
            <person name="Tischler P."/>
            <person name="Rattei T."/>
            <person name="Meckenstock R.U."/>
        </authorList>
    </citation>
    <scope>NUCLEOTIDE SEQUENCE</scope>
</reference>
<evidence type="ECO:0000256" key="5">
    <source>
        <dbReference type="ARBA" id="ARBA00023235"/>
    </source>
</evidence>
<gene>
    <name evidence="11" type="ORF">N47_K27750</name>
</gene>
<feature type="signal peptide" evidence="9">
    <location>
        <begin position="1"/>
        <end position="23"/>
    </location>
</feature>
<proteinExistence type="inferred from homology"/>
<dbReference type="EC" id="5.2.1.8" evidence="7"/>
<dbReference type="InterPro" id="IPR046357">
    <property type="entry name" value="PPIase_dom_sf"/>
</dbReference>
<evidence type="ECO:0000256" key="2">
    <source>
        <dbReference type="ARBA" id="ARBA00006577"/>
    </source>
</evidence>
<dbReference type="PROSITE" id="PS50059">
    <property type="entry name" value="FKBP_PPIASE"/>
    <property type="match status" value="1"/>
</dbReference>
<dbReference type="Gene3D" id="1.10.287.460">
    <property type="entry name" value="Peptidyl-prolyl cis-trans isomerase, FKBP-type, N-terminal domain"/>
    <property type="match status" value="1"/>
</dbReference>
<dbReference type="GO" id="GO:0006457">
    <property type="term" value="P:protein folding"/>
    <property type="evidence" value="ECO:0007669"/>
    <property type="project" value="InterPro"/>
</dbReference>
<dbReference type="PANTHER" id="PTHR43811">
    <property type="entry name" value="FKBP-TYPE PEPTIDYL-PROLYL CIS-TRANS ISOMERASE FKPA"/>
    <property type="match status" value="1"/>
</dbReference>
<evidence type="ECO:0000256" key="8">
    <source>
        <dbReference type="SAM" id="MobiDB-lite"/>
    </source>
</evidence>
<dbReference type="PANTHER" id="PTHR43811:SF23">
    <property type="entry name" value="FKBP-TYPE 22 KDA PEPTIDYL-PROLYL CIS-TRANS ISOMERASE"/>
    <property type="match status" value="1"/>
</dbReference>
<evidence type="ECO:0000259" key="10">
    <source>
        <dbReference type="PROSITE" id="PS50059"/>
    </source>
</evidence>
<evidence type="ECO:0000256" key="6">
    <source>
        <dbReference type="PROSITE-ProRule" id="PRU00277"/>
    </source>
</evidence>
<evidence type="ECO:0000256" key="7">
    <source>
        <dbReference type="RuleBase" id="RU003915"/>
    </source>
</evidence>
<evidence type="ECO:0000256" key="4">
    <source>
        <dbReference type="ARBA" id="ARBA00023110"/>
    </source>
</evidence>
<feature type="region of interest" description="Disordered" evidence="8">
    <location>
        <begin position="28"/>
        <end position="53"/>
    </location>
</feature>
<evidence type="ECO:0000256" key="3">
    <source>
        <dbReference type="ARBA" id="ARBA00022729"/>
    </source>
</evidence>
<name>E1YIZ1_9BACT</name>
<evidence type="ECO:0000313" key="11">
    <source>
        <dbReference type="EMBL" id="CBX30535.1"/>
    </source>
</evidence>
<feature type="chain" id="PRO_5003154947" description="Peptidyl-prolyl cis-trans isomerase" evidence="9">
    <location>
        <begin position="24"/>
        <end position="262"/>
    </location>
</feature>
<dbReference type="GO" id="GO:0003755">
    <property type="term" value="F:peptidyl-prolyl cis-trans isomerase activity"/>
    <property type="evidence" value="ECO:0007669"/>
    <property type="project" value="UniProtKB-UniRule"/>
</dbReference>
<accession>E1YIZ1</accession>
<dbReference type="Gene3D" id="3.10.50.40">
    <property type="match status" value="1"/>
</dbReference>
<keyword evidence="3 9" id="KW-0732">Signal</keyword>
<protein>
    <recommendedName>
        <fullName evidence="7">Peptidyl-prolyl cis-trans isomerase</fullName>
        <ecNumber evidence="7">5.2.1.8</ecNumber>
    </recommendedName>
</protein>
<dbReference type="Pfam" id="PF01346">
    <property type="entry name" value="FKBP_N"/>
    <property type="match status" value="1"/>
</dbReference>
<feature type="domain" description="PPIase FKBP-type" evidence="10">
    <location>
        <begin position="176"/>
        <end position="262"/>
    </location>
</feature>
<organism evidence="11">
    <name type="scientific">uncultured Desulfobacterium sp</name>
    <dbReference type="NCBI Taxonomy" id="201089"/>
    <lineage>
        <taxon>Bacteria</taxon>
        <taxon>Pseudomonadati</taxon>
        <taxon>Thermodesulfobacteriota</taxon>
        <taxon>Desulfobacteria</taxon>
        <taxon>Desulfobacterales</taxon>
        <taxon>Desulfobacteriaceae</taxon>
        <taxon>Desulfobacterium</taxon>
        <taxon>environmental samples</taxon>
    </lineage>
</organism>